<feature type="domain" description="Berberine/berberine-like" evidence="2">
    <location>
        <begin position="472"/>
        <end position="511"/>
    </location>
</feature>
<dbReference type="EMBL" id="CAJOBA010006011">
    <property type="protein sequence ID" value="CAF3760789.1"/>
    <property type="molecule type" value="Genomic_DNA"/>
</dbReference>
<accession>A0A815U0P1</accession>
<proteinExistence type="predicted"/>
<dbReference type="Proteomes" id="UP000682733">
    <property type="component" value="Unassembled WGS sequence"/>
</dbReference>
<dbReference type="Pfam" id="PF08031">
    <property type="entry name" value="BBE"/>
    <property type="match status" value="1"/>
</dbReference>
<organism evidence="4 7">
    <name type="scientific">Didymodactylos carnosus</name>
    <dbReference type="NCBI Taxonomy" id="1234261"/>
    <lineage>
        <taxon>Eukaryota</taxon>
        <taxon>Metazoa</taxon>
        <taxon>Spiralia</taxon>
        <taxon>Gnathifera</taxon>
        <taxon>Rotifera</taxon>
        <taxon>Eurotatoria</taxon>
        <taxon>Bdelloidea</taxon>
        <taxon>Philodinida</taxon>
        <taxon>Philodinidae</taxon>
        <taxon>Didymodactylos</taxon>
    </lineage>
</organism>
<dbReference type="EMBL" id="CAJNOQ010023451">
    <property type="protein sequence ID" value="CAF1515650.1"/>
    <property type="molecule type" value="Genomic_DNA"/>
</dbReference>
<evidence type="ECO:0000256" key="1">
    <source>
        <dbReference type="SAM" id="MobiDB-lite"/>
    </source>
</evidence>
<dbReference type="InterPro" id="IPR016169">
    <property type="entry name" value="FAD-bd_PCMH_sub2"/>
</dbReference>
<dbReference type="Gene3D" id="3.30.465.10">
    <property type="match status" value="1"/>
</dbReference>
<dbReference type="OrthoDB" id="9983560at2759"/>
<feature type="region of interest" description="Disordered" evidence="1">
    <location>
        <begin position="40"/>
        <end position="74"/>
    </location>
</feature>
<dbReference type="Gene3D" id="3.40.462.20">
    <property type="match status" value="1"/>
</dbReference>
<dbReference type="AlphaFoldDB" id="A0A815U0P1"/>
<name>A0A815U0P1_9BILA</name>
<reference evidence="4" key="1">
    <citation type="submission" date="2021-02" db="EMBL/GenBank/DDBJ databases">
        <authorList>
            <person name="Nowell W R."/>
        </authorList>
    </citation>
    <scope>NUCLEOTIDE SEQUENCE</scope>
</reference>
<dbReference type="Proteomes" id="UP000681722">
    <property type="component" value="Unassembled WGS sequence"/>
</dbReference>
<dbReference type="Proteomes" id="UP000677228">
    <property type="component" value="Unassembled WGS sequence"/>
</dbReference>
<dbReference type="EMBL" id="CAJNOK010006004">
    <property type="protein sequence ID" value="CAF0990688.1"/>
    <property type="molecule type" value="Genomic_DNA"/>
</dbReference>
<dbReference type="EMBL" id="CAJOBC010088993">
    <property type="protein sequence ID" value="CAF4375604.1"/>
    <property type="molecule type" value="Genomic_DNA"/>
</dbReference>
<sequence length="554" mass="63108">MGTLSDEDNLTQIKYSVVNLLANYPNVNENNEDEINGEFQHTHQQQRNMRYHERKRGQNDSFEQTPEGTPKRNKVRQFDDIQRISNDLNVNRSPNQDPNDNIVNNRNNNTTAAYFNIKHTYVNSKFAETSRQQQKCESFPPFRIRFKDNQYPIELAIIKAINRQCNINLTYGRYSTYNNKKSYLLYANSSSQYDSLKDLSKWPQKICDLEYELDMPNKTPTCYSIVVLNAPPQWDVYQLENDFRMQHSTVVKVERLFINGGKPILKVRVDFSDSREVTGILKQKKILLDENSTAYLTTDFSMTDTNITIGFLTPNGNFAVVSGFFNELMENNTDLQVTVNTTLSFPPFYACFERIMPPSNPTGGNVLLVSRLIPETIVRDQPDQVAEVFFRTRGRSADELVLIGHLVAGGQVSNSSIDNSVNPAWRTALLHMINGQGWSEETSVADQELVASRLRVQVEILETVGGGAQSACYLNEADPIEPNWQQKFFGTQAIYDRLKSIKKTVDPNGLFICKNCVGSDDWSADPNCLKISSAARIRVTILVFLVMKIFGVSW</sequence>
<protein>
    <recommendedName>
        <fullName evidence="2">Berberine/berberine-like domain-containing protein</fullName>
    </recommendedName>
</protein>
<dbReference type="Proteomes" id="UP000663829">
    <property type="component" value="Unassembled WGS sequence"/>
</dbReference>
<dbReference type="GO" id="GO:0016491">
    <property type="term" value="F:oxidoreductase activity"/>
    <property type="evidence" value="ECO:0007669"/>
    <property type="project" value="InterPro"/>
</dbReference>
<keyword evidence="7" id="KW-1185">Reference proteome</keyword>
<evidence type="ECO:0000313" key="6">
    <source>
        <dbReference type="EMBL" id="CAF4375604.1"/>
    </source>
</evidence>
<evidence type="ECO:0000313" key="5">
    <source>
        <dbReference type="EMBL" id="CAF3760789.1"/>
    </source>
</evidence>
<evidence type="ECO:0000259" key="2">
    <source>
        <dbReference type="Pfam" id="PF08031"/>
    </source>
</evidence>
<evidence type="ECO:0000313" key="3">
    <source>
        <dbReference type="EMBL" id="CAF0990688.1"/>
    </source>
</evidence>
<evidence type="ECO:0000313" key="4">
    <source>
        <dbReference type="EMBL" id="CAF1515650.1"/>
    </source>
</evidence>
<dbReference type="InterPro" id="IPR012951">
    <property type="entry name" value="BBE"/>
</dbReference>
<evidence type="ECO:0000313" key="7">
    <source>
        <dbReference type="Proteomes" id="UP000663829"/>
    </source>
</evidence>
<comment type="caution">
    <text evidence="4">The sequence shown here is derived from an EMBL/GenBank/DDBJ whole genome shotgun (WGS) entry which is preliminary data.</text>
</comment>
<dbReference type="GO" id="GO:0050660">
    <property type="term" value="F:flavin adenine dinucleotide binding"/>
    <property type="evidence" value="ECO:0007669"/>
    <property type="project" value="InterPro"/>
</dbReference>
<gene>
    <name evidence="4" type="ORF">GPM918_LOCUS37316</name>
    <name evidence="3" type="ORF">OVA965_LOCUS14058</name>
    <name evidence="6" type="ORF">SRO942_LOCUS38077</name>
    <name evidence="5" type="ORF">TMI583_LOCUS14061</name>
</gene>